<accession>A0A815CXD2</accession>
<evidence type="ECO:0000313" key="2">
    <source>
        <dbReference type="Proteomes" id="UP000663828"/>
    </source>
</evidence>
<dbReference type="EMBL" id="CAJNOR010002407">
    <property type="protein sequence ID" value="CAF1289917.1"/>
    <property type="molecule type" value="Genomic_DNA"/>
</dbReference>
<proteinExistence type="predicted"/>
<gene>
    <name evidence="1" type="ORF">XAT740_LOCUS28280</name>
</gene>
<keyword evidence="2" id="KW-1185">Reference proteome</keyword>
<dbReference type="AlphaFoldDB" id="A0A815CXD2"/>
<dbReference type="Proteomes" id="UP000663828">
    <property type="component" value="Unassembled WGS sequence"/>
</dbReference>
<organism evidence="1 2">
    <name type="scientific">Adineta ricciae</name>
    <name type="common">Rotifer</name>
    <dbReference type="NCBI Taxonomy" id="249248"/>
    <lineage>
        <taxon>Eukaryota</taxon>
        <taxon>Metazoa</taxon>
        <taxon>Spiralia</taxon>
        <taxon>Gnathifera</taxon>
        <taxon>Rotifera</taxon>
        <taxon>Eurotatoria</taxon>
        <taxon>Bdelloidea</taxon>
        <taxon>Adinetida</taxon>
        <taxon>Adinetidae</taxon>
        <taxon>Adineta</taxon>
    </lineage>
</organism>
<comment type="caution">
    <text evidence="1">The sequence shown here is derived from an EMBL/GenBank/DDBJ whole genome shotgun (WGS) entry which is preliminary data.</text>
</comment>
<protein>
    <submittedName>
        <fullName evidence="1">Uncharacterized protein</fullName>
    </submittedName>
</protein>
<name>A0A815CXD2_ADIRI</name>
<evidence type="ECO:0000313" key="1">
    <source>
        <dbReference type="EMBL" id="CAF1289917.1"/>
    </source>
</evidence>
<reference evidence="1" key="1">
    <citation type="submission" date="2021-02" db="EMBL/GenBank/DDBJ databases">
        <authorList>
            <person name="Nowell W R."/>
        </authorList>
    </citation>
    <scope>NUCLEOTIDE SEQUENCE</scope>
</reference>
<sequence>MKVRRRHRVAKSESDRECLIENEAAQHEPSKVVRRVLWKVAKGTWKAFKIGLKTTVTNQPFSVALEPTAIATTIAEYRMYKSNHR</sequence>